<comment type="caution">
    <text evidence="7">The sequence shown here is derived from an EMBL/GenBank/DDBJ whole genome shotgun (WGS) entry which is preliminary data.</text>
</comment>
<dbReference type="GO" id="GO:0005930">
    <property type="term" value="C:axoneme"/>
    <property type="evidence" value="ECO:0007669"/>
    <property type="project" value="InterPro"/>
</dbReference>
<sequence>MVKLNRMVESERAGLQEAGDLLDREVRHAEEEVEALQQMVHLMNIEGQQYRSQLHLIFHHSEEQKEKMELEERLTTLQEETLVWEAVLGEEQATLQGAKEKLREVELQVKAVEELLREKNTHLRAVEQETENLRTKSAHATQAANTMLWRARVKSSVLSDIELRLGQERLRSIHTLLGEAGSLHPEANQAMVIYCQQANIPPPDIHTLMKREAYGSRSSLGTLQSFRSGSTRSSSSHSSISSQAGSDSARSSRLSQHSQDSGRSGSPLTRSKSASKSSAFKHSSMPKITVINPGRELEDLSLL</sequence>
<evidence type="ECO:0000256" key="2">
    <source>
        <dbReference type="ARBA" id="ARBA00016725"/>
    </source>
</evidence>
<evidence type="ECO:0000256" key="4">
    <source>
        <dbReference type="ARBA" id="ARBA00045182"/>
    </source>
</evidence>
<evidence type="ECO:0000256" key="5">
    <source>
        <dbReference type="SAM" id="Coils"/>
    </source>
</evidence>
<comment type="function">
    <text evidence="4">Required for assembly of dynein regulatory complex (DRC) and inner dynein arm (IDA) complexes, which are responsible for ciliary beat regulation, thereby playing a central role in motility in cilia and flagella. Probably acts together with CCDC40 to form a molecular ruler that determines the 96 nanometer (nm) repeat length and arrangements of components in cilia and flagella. Not required for outer dynein arm complexes assembly.</text>
</comment>
<dbReference type="EMBL" id="JACEEZ010010569">
    <property type="protein sequence ID" value="KAG0721752.1"/>
    <property type="molecule type" value="Genomic_DNA"/>
</dbReference>
<gene>
    <name evidence="7" type="ORF">GWK47_045799</name>
</gene>
<dbReference type="GO" id="GO:0036159">
    <property type="term" value="P:inner dynein arm assembly"/>
    <property type="evidence" value="ECO:0007669"/>
    <property type="project" value="InterPro"/>
</dbReference>
<feature type="compositionally biased region" description="Polar residues" evidence="6">
    <location>
        <begin position="254"/>
        <end position="270"/>
    </location>
</feature>
<dbReference type="GO" id="GO:0060287">
    <property type="term" value="P:epithelial cilium movement involved in determination of left/right asymmetry"/>
    <property type="evidence" value="ECO:0007669"/>
    <property type="project" value="TreeGrafter"/>
</dbReference>
<protein>
    <recommendedName>
        <fullName evidence="2">Coiled-coil domain-containing protein 39</fullName>
    </recommendedName>
</protein>
<proteinExistence type="inferred from homology"/>
<dbReference type="InterPro" id="IPR033290">
    <property type="entry name" value="CCDC39"/>
</dbReference>
<dbReference type="Proteomes" id="UP000770661">
    <property type="component" value="Unassembled WGS sequence"/>
</dbReference>
<accession>A0A8J4Y6T7</accession>
<organism evidence="7 8">
    <name type="scientific">Chionoecetes opilio</name>
    <name type="common">Atlantic snow crab</name>
    <name type="synonym">Cancer opilio</name>
    <dbReference type="NCBI Taxonomy" id="41210"/>
    <lineage>
        <taxon>Eukaryota</taxon>
        <taxon>Metazoa</taxon>
        <taxon>Ecdysozoa</taxon>
        <taxon>Arthropoda</taxon>
        <taxon>Crustacea</taxon>
        <taxon>Multicrustacea</taxon>
        <taxon>Malacostraca</taxon>
        <taxon>Eumalacostraca</taxon>
        <taxon>Eucarida</taxon>
        <taxon>Decapoda</taxon>
        <taxon>Pleocyemata</taxon>
        <taxon>Brachyura</taxon>
        <taxon>Eubrachyura</taxon>
        <taxon>Majoidea</taxon>
        <taxon>Majidae</taxon>
        <taxon>Chionoecetes</taxon>
    </lineage>
</organism>
<dbReference type="Pfam" id="PF24161">
    <property type="entry name" value="CCDC39"/>
    <property type="match status" value="1"/>
</dbReference>
<dbReference type="PANTHER" id="PTHR18962">
    <property type="entry name" value="COILED-COIL DOMAIN-CONTAINING PROTEIN 39"/>
    <property type="match status" value="1"/>
</dbReference>
<feature type="compositionally biased region" description="Low complexity" evidence="6">
    <location>
        <begin position="225"/>
        <end position="253"/>
    </location>
</feature>
<name>A0A8J4Y6T7_CHIOP</name>
<dbReference type="PANTHER" id="PTHR18962:SF0">
    <property type="entry name" value="COILED-COIL DOMAIN-CONTAINING PROTEIN 39"/>
    <property type="match status" value="1"/>
</dbReference>
<evidence type="ECO:0000256" key="1">
    <source>
        <dbReference type="ARBA" id="ARBA00005805"/>
    </source>
</evidence>
<comment type="similarity">
    <text evidence="1">Belongs to the CCDC39 family.</text>
</comment>
<feature type="compositionally biased region" description="Low complexity" evidence="6">
    <location>
        <begin position="271"/>
        <end position="283"/>
    </location>
</feature>
<dbReference type="GO" id="GO:0060285">
    <property type="term" value="P:cilium-dependent cell motility"/>
    <property type="evidence" value="ECO:0007669"/>
    <property type="project" value="TreeGrafter"/>
</dbReference>
<feature type="region of interest" description="Disordered" evidence="6">
    <location>
        <begin position="221"/>
        <end position="303"/>
    </location>
</feature>
<evidence type="ECO:0000256" key="3">
    <source>
        <dbReference type="ARBA" id="ARBA00023054"/>
    </source>
</evidence>
<evidence type="ECO:0000256" key="6">
    <source>
        <dbReference type="SAM" id="MobiDB-lite"/>
    </source>
</evidence>
<keyword evidence="3 5" id="KW-0175">Coiled coil</keyword>
<evidence type="ECO:0000313" key="7">
    <source>
        <dbReference type="EMBL" id="KAG0721752.1"/>
    </source>
</evidence>
<feature type="coiled-coil region" evidence="5">
    <location>
        <begin position="12"/>
        <end position="136"/>
    </location>
</feature>
<dbReference type="AlphaFoldDB" id="A0A8J4Y6T7"/>
<keyword evidence="8" id="KW-1185">Reference proteome</keyword>
<reference evidence="7" key="1">
    <citation type="submission" date="2020-07" db="EMBL/GenBank/DDBJ databases">
        <title>The High-quality genome of the commercially important snow crab, Chionoecetes opilio.</title>
        <authorList>
            <person name="Jeong J.-H."/>
            <person name="Ryu S."/>
        </authorList>
    </citation>
    <scope>NUCLEOTIDE SEQUENCE</scope>
    <source>
        <strain evidence="7">MADBK_172401_WGS</strain>
        <tissue evidence="7">Digestive gland</tissue>
    </source>
</reference>
<evidence type="ECO:0000313" key="8">
    <source>
        <dbReference type="Proteomes" id="UP000770661"/>
    </source>
</evidence>
<dbReference type="GO" id="GO:0005576">
    <property type="term" value="C:extracellular region"/>
    <property type="evidence" value="ECO:0007669"/>
    <property type="project" value="GOC"/>
</dbReference>